<evidence type="ECO:0000313" key="2">
    <source>
        <dbReference type="Proteomes" id="UP000251197"/>
    </source>
</evidence>
<sequence>MSAKKFIAVSQHGFRLTGKLRQDNHRFCKHPGKPNHSLLEIFRHTDYVP</sequence>
<proteinExistence type="predicted"/>
<accession>A0A2X2T8R3</accession>
<dbReference type="EMBL" id="UAVU01000003">
    <property type="protein sequence ID" value="SQA96923.1"/>
    <property type="molecule type" value="Genomic_DNA"/>
</dbReference>
<reference evidence="1 2" key="1">
    <citation type="submission" date="2018-06" db="EMBL/GenBank/DDBJ databases">
        <authorList>
            <consortium name="Pathogen Informatics"/>
            <person name="Doyle S."/>
        </authorList>
    </citation>
    <scope>NUCLEOTIDE SEQUENCE [LARGE SCALE GENOMIC DNA]</scope>
    <source>
        <strain evidence="1 2">NCTC12120</strain>
    </source>
</reference>
<protein>
    <submittedName>
        <fullName evidence="1">Uncharacterized protein</fullName>
    </submittedName>
</protein>
<organism evidence="1 2">
    <name type="scientific">Cedecea neteri</name>
    <dbReference type="NCBI Taxonomy" id="158822"/>
    <lineage>
        <taxon>Bacteria</taxon>
        <taxon>Pseudomonadati</taxon>
        <taxon>Pseudomonadota</taxon>
        <taxon>Gammaproteobacteria</taxon>
        <taxon>Enterobacterales</taxon>
        <taxon>Enterobacteriaceae</taxon>
        <taxon>Cedecea</taxon>
    </lineage>
</organism>
<dbReference type="Proteomes" id="UP000251197">
    <property type="component" value="Unassembled WGS sequence"/>
</dbReference>
<name>A0A2X2T8R3_9ENTR</name>
<dbReference type="AlphaFoldDB" id="A0A2X2T8R3"/>
<gene>
    <name evidence="1" type="ORF">NCTC12120_00694</name>
</gene>
<evidence type="ECO:0000313" key="1">
    <source>
        <dbReference type="EMBL" id="SQA96923.1"/>
    </source>
</evidence>